<dbReference type="AlphaFoldDB" id="A0A1A8XWT2"/>
<dbReference type="PANTHER" id="PTHR33627:SF1">
    <property type="entry name" value="TRANSPOSASE"/>
    <property type="match status" value="1"/>
</dbReference>
<dbReference type="Proteomes" id="UP000199169">
    <property type="component" value="Unassembled WGS sequence"/>
</dbReference>
<dbReference type="STRING" id="1860102.ACCAA_670026"/>
<reference evidence="4" key="1">
    <citation type="submission" date="2016-06" db="EMBL/GenBank/DDBJ databases">
        <authorList>
            <person name="McIlroy S.J."/>
            <person name="Karst S.M."/>
            <person name="Albertsen M."/>
        </authorList>
    </citation>
    <scope>NUCLEOTIDE SEQUENCE [LARGE SCALE GENOMIC DNA]</scope>
</reference>
<gene>
    <name evidence="3" type="ORF">ACCAA_670026</name>
</gene>
<protein>
    <recommendedName>
        <fullName evidence="2">Transposase IS701-like DDE domain-containing protein</fullName>
    </recommendedName>
</protein>
<proteinExistence type="predicted"/>
<dbReference type="EMBL" id="FLQX01000146">
    <property type="protein sequence ID" value="SBT09092.1"/>
    <property type="molecule type" value="Genomic_DNA"/>
</dbReference>
<name>A0A1A8XWT2_9PROT</name>
<accession>A0A1A8XWT2</accession>
<evidence type="ECO:0000313" key="4">
    <source>
        <dbReference type="Proteomes" id="UP000199169"/>
    </source>
</evidence>
<dbReference type="Pfam" id="PF13546">
    <property type="entry name" value="DDE_5"/>
    <property type="match status" value="1"/>
</dbReference>
<evidence type="ECO:0000313" key="3">
    <source>
        <dbReference type="EMBL" id="SBT09092.1"/>
    </source>
</evidence>
<keyword evidence="4" id="KW-1185">Reference proteome</keyword>
<dbReference type="PANTHER" id="PTHR33627">
    <property type="entry name" value="TRANSPOSASE"/>
    <property type="match status" value="1"/>
</dbReference>
<dbReference type="InterPro" id="IPR039365">
    <property type="entry name" value="IS701-like"/>
</dbReference>
<feature type="region of interest" description="Disordered" evidence="1">
    <location>
        <begin position="1"/>
        <end position="36"/>
    </location>
</feature>
<dbReference type="InterPro" id="IPR038721">
    <property type="entry name" value="IS701-like_DDE_dom"/>
</dbReference>
<evidence type="ECO:0000259" key="2">
    <source>
        <dbReference type="Pfam" id="PF13546"/>
    </source>
</evidence>
<sequence length="97" mass="10531">MAEAVANSDYQSLHHMLSESNRDRRGVRRQPVVDANAHCGYPSAQLLDESAFEKKGEMSAGVARQWNGRLGKVDNCQVGLFAAVTRDGLASVVDAEL</sequence>
<feature type="domain" description="Transposase IS701-like DDE" evidence="2">
    <location>
        <begin position="1"/>
        <end position="97"/>
    </location>
</feature>
<evidence type="ECO:0000256" key="1">
    <source>
        <dbReference type="SAM" id="MobiDB-lite"/>
    </source>
</evidence>
<organism evidence="3 4">
    <name type="scientific">Candidatus Accumulibacter aalborgensis</name>
    <dbReference type="NCBI Taxonomy" id="1860102"/>
    <lineage>
        <taxon>Bacteria</taxon>
        <taxon>Pseudomonadati</taxon>
        <taxon>Pseudomonadota</taxon>
        <taxon>Betaproteobacteria</taxon>
        <taxon>Candidatus Accumulibacter</taxon>
    </lineage>
</organism>